<dbReference type="EMBL" id="SMGK01000003">
    <property type="protein sequence ID" value="TCK72711.1"/>
    <property type="molecule type" value="Genomic_DNA"/>
</dbReference>
<evidence type="ECO:0000313" key="6">
    <source>
        <dbReference type="EMBL" id="TCK72711.1"/>
    </source>
</evidence>
<keyword evidence="5" id="KW-0119">Carbohydrate metabolism</keyword>
<dbReference type="AlphaFoldDB" id="A0A4V2PV25"/>
<comment type="pathway">
    <text evidence="1">Carbohydrate acid metabolism.</text>
</comment>
<comment type="caution">
    <text evidence="6">The sequence shown here is derived from an EMBL/GenBank/DDBJ whole genome shotgun (WGS) entry which is preliminary data.</text>
</comment>
<sequence>MPSTLEKILSRCLVPVLRARSADLAYQAIDLLLECGITVVEITMTVPDASQVIAGACRRFGDAVLIGSGTITTAEQCESTIEAGAEFVVSPGLFPEVVARTKALGKLSLPGALTPTEVMQAWTLGADVVKVFPCSAMGGASYLAALRAPFPQIRLMPTGGVTVQTAGAYLQAGAVALGVGSDLISDARLASGQLESIRAAAASYREVVRIHRQEAALPQ</sequence>
<evidence type="ECO:0000256" key="3">
    <source>
        <dbReference type="ARBA" id="ARBA00011233"/>
    </source>
</evidence>
<evidence type="ECO:0000256" key="5">
    <source>
        <dbReference type="ARBA" id="ARBA00023277"/>
    </source>
</evidence>
<dbReference type="PANTHER" id="PTHR30246">
    <property type="entry name" value="2-KETO-3-DEOXY-6-PHOSPHOGLUCONATE ALDOLASE"/>
    <property type="match status" value="1"/>
</dbReference>
<accession>A0A4V2PV25</accession>
<organism evidence="6 7">
    <name type="scientific">Acidipila rosea</name>
    <dbReference type="NCBI Taxonomy" id="768535"/>
    <lineage>
        <taxon>Bacteria</taxon>
        <taxon>Pseudomonadati</taxon>
        <taxon>Acidobacteriota</taxon>
        <taxon>Terriglobia</taxon>
        <taxon>Terriglobales</taxon>
        <taxon>Acidobacteriaceae</taxon>
        <taxon>Acidipila</taxon>
    </lineage>
</organism>
<dbReference type="CDD" id="cd00452">
    <property type="entry name" value="KDPG_aldolase"/>
    <property type="match status" value="1"/>
</dbReference>
<reference evidence="6 7" key="1">
    <citation type="submission" date="2019-03" db="EMBL/GenBank/DDBJ databases">
        <title>Genomic Encyclopedia of Type Strains, Phase IV (KMG-IV): sequencing the most valuable type-strain genomes for metagenomic binning, comparative biology and taxonomic classification.</title>
        <authorList>
            <person name="Goeker M."/>
        </authorList>
    </citation>
    <scope>NUCLEOTIDE SEQUENCE [LARGE SCALE GENOMIC DNA]</scope>
    <source>
        <strain evidence="6 7">DSM 103428</strain>
    </source>
</reference>
<keyword evidence="7" id="KW-1185">Reference proteome</keyword>
<evidence type="ECO:0000256" key="1">
    <source>
        <dbReference type="ARBA" id="ARBA00004761"/>
    </source>
</evidence>
<dbReference type="InterPro" id="IPR000887">
    <property type="entry name" value="Aldlse_KDPG_KHG"/>
</dbReference>
<name>A0A4V2PV25_9BACT</name>
<gene>
    <name evidence="6" type="ORF">C7378_2301</name>
</gene>
<dbReference type="GO" id="GO:0016829">
    <property type="term" value="F:lyase activity"/>
    <property type="evidence" value="ECO:0007669"/>
    <property type="project" value="UniProtKB-KW"/>
</dbReference>
<dbReference type="InterPro" id="IPR013785">
    <property type="entry name" value="Aldolase_TIM"/>
</dbReference>
<comment type="similarity">
    <text evidence="2">Belongs to the KHG/KDPG aldolase family.</text>
</comment>
<comment type="subunit">
    <text evidence="3">Homotrimer.</text>
</comment>
<dbReference type="Gene3D" id="3.20.20.70">
    <property type="entry name" value="Aldolase class I"/>
    <property type="match status" value="1"/>
</dbReference>
<evidence type="ECO:0000313" key="7">
    <source>
        <dbReference type="Proteomes" id="UP000295210"/>
    </source>
</evidence>
<protein>
    <submittedName>
        <fullName evidence="6">2-dehydro-3-deoxyphosphogluconate aldolase/(4S)-4-hydroxy-2-oxoglutarate aldolase</fullName>
    </submittedName>
</protein>
<dbReference type="Pfam" id="PF01081">
    <property type="entry name" value="Aldolase"/>
    <property type="match status" value="1"/>
</dbReference>
<keyword evidence="4" id="KW-0456">Lyase</keyword>
<evidence type="ECO:0000256" key="4">
    <source>
        <dbReference type="ARBA" id="ARBA00023239"/>
    </source>
</evidence>
<dbReference type="PANTHER" id="PTHR30246:SF1">
    <property type="entry name" value="2-DEHYDRO-3-DEOXY-6-PHOSPHOGALACTONATE ALDOLASE-RELATED"/>
    <property type="match status" value="1"/>
</dbReference>
<proteinExistence type="inferred from homology"/>
<dbReference type="NCBIfam" id="TIGR01182">
    <property type="entry name" value="eda"/>
    <property type="match status" value="1"/>
</dbReference>
<evidence type="ECO:0000256" key="2">
    <source>
        <dbReference type="ARBA" id="ARBA00006906"/>
    </source>
</evidence>
<dbReference type="RefSeq" id="WP_243648200.1">
    <property type="nucleotide sequence ID" value="NZ_SMGK01000003.1"/>
</dbReference>
<dbReference type="Proteomes" id="UP000295210">
    <property type="component" value="Unassembled WGS sequence"/>
</dbReference>
<dbReference type="SUPFAM" id="SSF51569">
    <property type="entry name" value="Aldolase"/>
    <property type="match status" value="1"/>
</dbReference>